<feature type="compositionally biased region" description="Polar residues" evidence="1">
    <location>
        <begin position="305"/>
        <end position="319"/>
    </location>
</feature>
<evidence type="ECO:0000313" key="3">
    <source>
        <dbReference type="EMBL" id="KAA1077666.1"/>
    </source>
</evidence>
<proteinExistence type="predicted"/>
<dbReference type="EMBL" id="VSWC01000144">
    <property type="protein sequence ID" value="KAA1077666.1"/>
    <property type="molecule type" value="Genomic_DNA"/>
</dbReference>
<dbReference type="OrthoDB" id="10684981at2759"/>
<protein>
    <recommendedName>
        <fullName evidence="2">Retrotransposon gag domain-containing protein</fullName>
    </recommendedName>
</protein>
<dbReference type="Pfam" id="PF03732">
    <property type="entry name" value="Retrotrans_gag"/>
    <property type="match status" value="1"/>
</dbReference>
<gene>
    <name evidence="3" type="ORF">PGT21_015427</name>
</gene>
<feature type="domain" description="Retrotransposon gag" evidence="2">
    <location>
        <begin position="203"/>
        <end position="266"/>
    </location>
</feature>
<comment type="caution">
    <text evidence="3">The sequence shown here is derived from an EMBL/GenBank/DDBJ whole genome shotgun (WGS) entry which is preliminary data.</text>
</comment>
<evidence type="ECO:0000256" key="1">
    <source>
        <dbReference type="SAM" id="MobiDB-lite"/>
    </source>
</evidence>
<dbReference type="Proteomes" id="UP000324748">
    <property type="component" value="Unassembled WGS sequence"/>
</dbReference>
<keyword evidence="4" id="KW-1185">Reference proteome</keyword>
<name>A0A5B0MNT2_PUCGR</name>
<organism evidence="3 4">
    <name type="scientific">Puccinia graminis f. sp. tritici</name>
    <dbReference type="NCBI Taxonomy" id="56615"/>
    <lineage>
        <taxon>Eukaryota</taxon>
        <taxon>Fungi</taxon>
        <taxon>Dikarya</taxon>
        <taxon>Basidiomycota</taxon>
        <taxon>Pucciniomycotina</taxon>
        <taxon>Pucciniomycetes</taxon>
        <taxon>Pucciniales</taxon>
        <taxon>Pucciniaceae</taxon>
        <taxon>Puccinia</taxon>
    </lineage>
</organism>
<accession>A0A5B0MNT2</accession>
<feature type="region of interest" description="Disordered" evidence="1">
    <location>
        <begin position="395"/>
        <end position="427"/>
    </location>
</feature>
<sequence>MERVTSSLETLIGIIKATEKPQPTPPTLNFDPVTAQPSSTNPNTHQFAFVGHTSPAPTDHQFQPPPVQQQPGDHSIPRPFPSHDHPVGGNEGQVSSSVYLEPQKLPEVWFSGDTKQLAPFLRVIRDFLYPRQAFFTLQSRMIVWISRHFGYRPSEVKNRNNPSAAENWFNSLILSNARAQGENNPYADLDRLPFLHPMLVLVKAFENGLINMFGDKFQMDLAKKALAACKQGKSSVEEYNAKFSTLCYQVKNLEDACIDKYVEGLNYDIITQAMLTEWLEEPTLAGKMRRALNASRQLAALSKIPNRQTSTHAPSTSNHRPAPFVPPPQVYQHPNAPSRSPDAMDIDAVSASRACMLPLFTTHFATGPYQRGELSQRESNSGSQEEICGTVPICGTARPEDARPSMHSMDDSLQPDDQQDNSAVPQDSQLGFEDFQEEVEEVGVSTIHVCLDCSKAGRMLIPVAFSSPTKGLVIASVLIDTGSMANFISDKFVKTNGLQTHKRCGTTLGRNRA</sequence>
<dbReference type="InterPro" id="IPR005162">
    <property type="entry name" value="Retrotrans_gag_dom"/>
</dbReference>
<feature type="region of interest" description="Disordered" evidence="1">
    <location>
        <begin position="303"/>
        <end position="343"/>
    </location>
</feature>
<evidence type="ECO:0000313" key="4">
    <source>
        <dbReference type="Proteomes" id="UP000324748"/>
    </source>
</evidence>
<dbReference type="AlphaFoldDB" id="A0A5B0MNT2"/>
<evidence type="ECO:0000259" key="2">
    <source>
        <dbReference type="Pfam" id="PF03732"/>
    </source>
</evidence>
<feature type="compositionally biased region" description="Basic and acidic residues" evidence="1">
    <location>
        <begin position="398"/>
        <end position="410"/>
    </location>
</feature>
<feature type="region of interest" description="Disordered" evidence="1">
    <location>
        <begin position="50"/>
        <end position="94"/>
    </location>
</feature>
<reference evidence="3 4" key="1">
    <citation type="submission" date="2019-05" db="EMBL/GenBank/DDBJ databases">
        <title>Emergence of the Ug99 lineage of the wheat stem rust pathogen through somatic hybridization.</title>
        <authorList>
            <person name="Li F."/>
            <person name="Upadhyaya N.M."/>
            <person name="Sperschneider J."/>
            <person name="Matny O."/>
            <person name="Nguyen-Phuc H."/>
            <person name="Mago R."/>
            <person name="Raley C."/>
            <person name="Miller M.E."/>
            <person name="Silverstein K.A.T."/>
            <person name="Henningsen E."/>
            <person name="Hirsch C.D."/>
            <person name="Visser B."/>
            <person name="Pretorius Z.A."/>
            <person name="Steffenson B.J."/>
            <person name="Schwessinger B."/>
            <person name="Dodds P.N."/>
            <person name="Figueroa M."/>
        </authorList>
    </citation>
    <scope>NUCLEOTIDE SEQUENCE [LARGE SCALE GENOMIC DNA]</scope>
    <source>
        <strain evidence="3">21-0</strain>
    </source>
</reference>